<proteinExistence type="inferred from homology"/>
<feature type="region of interest" description="Disordered" evidence="11">
    <location>
        <begin position="799"/>
        <end position="828"/>
    </location>
</feature>
<dbReference type="Pfam" id="PF00400">
    <property type="entry name" value="WD40"/>
    <property type="match status" value="1"/>
</dbReference>
<feature type="domain" description="Lethal giant larvae (Lgl)-like C-terminal" evidence="13">
    <location>
        <begin position="733"/>
        <end position="949"/>
    </location>
</feature>
<evidence type="ECO:0000256" key="1">
    <source>
        <dbReference type="ARBA" id="ARBA00004308"/>
    </source>
</evidence>
<evidence type="ECO:0000256" key="4">
    <source>
        <dbReference type="ARBA" id="ARBA00022483"/>
    </source>
</evidence>
<feature type="compositionally biased region" description="Basic residues" evidence="11">
    <location>
        <begin position="654"/>
        <end position="675"/>
    </location>
</feature>
<evidence type="ECO:0000259" key="13">
    <source>
        <dbReference type="Pfam" id="PF08596"/>
    </source>
</evidence>
<feature type="repeat" description="WD" evidence="10">
    <location>
        <begin position="430"/>
        <end position="458"/>
    </location>
</feature>
<dbReference type="EMBL" id="CAWYQH010000152">
    <property type="protein sequence ID" value="CAK8695704.1"/>
    <property type="molecule type" value="Genomic_DNA"/>
</dbReference>
<dbReference type="Gene3D" id="2.130.10.10">
    <property type="entry name" value="YVTN repeat-like/Quinoprotein amine dehydrogenase"/>
    <property type="match status" value="2"/>
</dbReference>
<dbReference type="PRINTS" id="PR00962">
    <property type="entry name" value="LETHAL2GIANT"/>
</dbReference>
<dbReference type="PROSITE" id="PS50082">
    <property type="entry name" value="WD_REPEATS_2"/>
    <property type="match status" value="1"/>
</dbReference>
<sequence length="1093" mass="120084">MFRKWKKGTHLDPQREKIKEELYTFKKTVEHGFPHHPCAFAYDPILKLMAIGTKTGAIKVFGGPGIEFTGIHPDVNQVLQLHFLHGEGRLVSILDDNTMHLWELSAVKDDNRGAQELVEIGASQLSGRPGVNQITVVAVCSTNKLMWVGTEGGSIYSLTLPEFEPIDNSIIHQDQVMQSIPDSYKTGKALGPVEAFAEHPTDSTLMLVGYSRGLAVLWNCGKQSVESYYLGEKALEAISWHSNSKEFVSSHIDGSLCTWRLGTSSPHITYTPYGPFPCKAITKILWKSSRNEPHTIFSGGMPRANYGDRHCVSVIHGSKHVTFDFTSRVIDFFIVSKNKRNAEWEEPEFLIVLAEEELIAIDLTQEGWPCLKPPYLVSPHASAITCSTNVDNISPQLWDKLQTAAQNCDKSKSNASWPIKGGIDLTETASPVHNLLVTGHEDGSIKLWDVSTASMSLVLKIQTTNVFITDSEDAHDGDQFDEQFPPFRKVGEFDPYSDDPRLAIRKVAMCSLSGTLVAGGTAGQVVVIMLSSNPIESLIPSHLVDILEGRTDFTWKGHEQLATKESHITMEPGYQLSNVIQCQPPASITSLSIHSNWSLVGIGTGHGFALFDYLQNKSVLSRCTLESGDHSAMEGNFSRAKSFKMSLRQSMRRLRGSFRGGGSKRKRASGRRRYRRENMAQKLQEANAALVDEEETASASGWSPAATGQRRIEARSSEDGMTGMVRCTYFATTFVRDTVSSGPTFWAGTNSGAVYVFALHVPDYSLRQDQEVTSVVGKHIQLMHRAPVVDITVLDSHGTPVQSHLRKGGKASNGSAGEHKSSSGGAQHHSLIISSEEQIKIFALPKISAKRKFKLTAVDGSLVRRIVYSRFVSTKNPDYHEHSLVCLTNLGEIHIIGQLPSLRPQETYHCISRDDPHGMSSAVLSAQGQGFYLISPSEYTRFTLAAANQVEPTCCVPTKFNKHVESSSSLKQKTVQVIVEDAVSLNSNALDKKRSPSKSSRGTIGHAVVATEPSSPKTPLLCDDDDEHSDDDDHRHVEIHESVLEEAERTLAAAAGDASVMTSHSDEEEEEFNIQELLGAVAEAEKVLNEGTA</sequence>
<comment type="caution">
    <text evidence="14">The sequence shown here is derived from an EMBL/GenBank/DDBJ whole genome shotgun (WGS) entry which is preliminary data.</text>
</comment>
<evidence type="ECO:0000256" key="7">
    <source>
        <dbReference type="ARBA" id="ARBA00022574"/>
    </source>
</evidence>
<protein>
    <recommendedName>
        <fullName evidence="16">Lethal giant larvae homologue 2 domain-containing protein</fullName>
    </recommendedName>
</protein>
<dbReference type="InterPro" id="IPR013905">
    <property type="entry name" value="Lgl_C_dom"/>
</dbReference>
<dbReference type="PANTHER" id="PTHR10241">
    <property type="entry name" value="LETHAL 2 GIANT LARVAE PROTEIN"/>
    <property type="match status" value="1"/>
</dbReference>
<evidence type="ECO:0000256" key="5">
    <source>
        <dbReference type="ARBA" id="ARBA00022490"/>
    </source>
</evidence>
<dbReference type="SMART" id="SM00320">
    <property type="entry name" value="WD40"/>
    <property type="match status" value="3"/>
</dbReference>
<feature type="region of interest" description="Disordered" evidence="11">
    <location>
        <begin position="694"/>
        <end position="717"/>
    </location>
</feature>
<feature type="region of interest" description="Disordered" evidence="11">
    <location>
        <begin position="989"/>
        <end position="1033"/>
    </location>
</feature>
<evidence type="ECO:0000256" key="6">
    <source>
        <dbReference type="ARBA" id="ARBA00022553"/>
    </source>
</evidence>
<evidence type="ECO:0000256" key="2">
    <source>
        <dbReference type="ARBA" id="ARBA00004496"/>
    </source>
</evidence>
<dbReference type="InterPro" id="IPR001680">
    <property type="entry name" value="WD40_rpt"/>
</dbReference>
<accession>A0ABP0GY13</accession>
<evidence type="ECO:0000256" key="10">
    <source>
        <dbReference type="PROSITE-ProRule" id="PRU00221"/>
    </source>
</evidence>
<dbReference type="InterPro" id="IPR019775">
    <property type="entry name" value="WD40_repeat_CS"/>
</dbReference>
<dbReference type="InterPro" id="IPR015943">
    <property type="entry name" value="WD40/YVTN_repeat-like_dom_sf"/>
</dbReference>
<dbReference type="Proteomes" id="UP001642483">
    <property type="component" value="Unassembled WGS sequence"/>
</dbReference>
<evidence type="ECO:0000256" key="11">
    <source>
        <dbReference type="SAM" id="MobiDB-lite"/>
    </source>
</evidence>
<evidence type="ECO:0000256" key="9">
    <source>
        <dbReference type="ARBA" id="ARBA00023136"/>
    </source>
</evidence>
<comment type="subcellular location">
    <subcellularLocation>
        <location evidence="2">Cytoplasm</location>
    </subcellularLocation>
    <subcellularLocation>
        <location evidence="1">Endomembrane system</location>
    </subcellularLocation>
</comment>
<dbReference type="PROSITE" id="PS00678">
    <property type="entry name" value="WD_REPEATS_1"/>
    <property type="match status" value="1"/>
</dbReference>
<dbReference type="InterPro" id="IPR013577">
    <property type="entry name" value="LLGL2"/>
</dbReference>
<reference evidence="14 15" key="1">
    <citation type="submission" date="2024-02" db="EMBL/GenBank/DDBJ databases">
        <authorList>
            <person name="Daric V."/>
            <person name="Darras S."/>
        </authorList>
    </citation>
    <scope>NUCLEOTIDE SEQUENCE [LARGE SCALE GENOMIC DNA]</scope>
</reference>
<dbReference type="Pfam" id="PF08596">
    <property type="entry name" value="Lgl_C"/>
    <property type="match status" value="1"/>
</dbReference>
<dbReference type="Pfam" id="PF08366">
    <property type="entry name" value="LLGL"/>
    <property type="match status" value="1"/>
</dbReference>
<comment type="similarity">
    <text evidence="3">Belongs to the WD repeat L(2)GL family.</text>
</comment>
<keyword evidence="8" id="KW-0677">Repeat</keyword>
<evidence type="ECO:0008006" key="16">
    <source>
        <dbReference type="Google" id="ProtNLM"/>
    </source>
</evidence>
<evidence type="ECO:0000256" key="3">
    <source>
        <dbReference type="ARBA" id="ARBA00008070"/>
    </source>
</evidence>
<keyword evidence="9" id="KW-0472">Membrane</keyword>
<organism evidence="14 15">
    <name type="scientific">Clavelina lepadiformis</name>
    <name type="common">Light-bulb sea squirt</name>
    <name type="synonym">Ascidia lepadiformis</name>
    <dbReference type="NCBI Taxonomy" id="159417"/>
    <lineage>
        <taxon>Eukaryota</taxon>
        <taxon>Metazoa</taxon>
        <taxon>Chordata</taxon>
        <taxon>Tunicata</taxon>
        <taxon>Ascidiacea</taxon>
        <taxon>Aplousobranchia</taxon>
        <taxon>Clavelinidae</taxon>
        <taxon>Clavelina</taxon>
    </lineage>
</organism>
<keyword evidence="4" id="KW-0268">Exocytosis</keyword>
<evidence type="ECO:0000256" key="8">
    <source>
        <dbReference type="ARBA" id="ARBA00022737"/>
    </source>
</evidence>
<feature type="region of interest" description="Disordered" evidence="11">
    <location>
        <begin position="654"/>
        <end position="677"/>
    </location>
</feature>
<evidence type="ECO:0000259" key="12">
    <source>
        <dbReference type="Pfam" id="PF08366"/>
    </source>
</evidence>
<evidence type="ECO:0000313" key="15">
    <source>
        <dbReference type="Proteomes" id="UP001642483"/>
    </source>
</evidence>
<keyword evidence="6" id="KW-0597">Phosphoprotein</keyword>
<keyword evidence="7 10" id="KW-0853">WD repeat</keyword>
<dbReference type="PANTHER" id="PTHR10241:SF29">
    <property type="entry name" value="LETHAL(2) GIANT LARVAE PROTEIN"/>
    <property type="match status" value="1"/>
</dbReference>
<keyword evidence="5" id="KW-0963">Cytoplasm</keyword>
<feature type="domain" description="Lethal giant larvae homologue 2" evidence="12">
    <location>
        <begin position="270"/>
        <end position="369"/>
    </location>
</feature>
<dbReference type="InterPro" id="IPR000664">
    <property type="entry name" value="Lethal2_giant"/>
</dbReference>
<dbReference type="SUPFAM" id="SSF50978">
    <property type="entry name" value="WD40 repeat-like"/>
    <property type="match status" value="2"/>
</dbReference>
<keyword evidence="15" id="KW-1185">Reference proteome</keyword>
<dbReference type="InterPro" id="IPR036322">
    <property type="entry name" value="WD40_repeat_dom_sf"/>
</dbReference>
<gene>
    <name evidence="14" type="ORF">CVLEPA_LOCUS28936</name>
</gene>
<evidence type="ECO:0000313" key="14">
    <source>
        <dbReference type="EMBL" id="CAK8695704.1"/>
    </source>
</evidence>
<name>A0ABP0GY13_CLALP</name>